<evidence type="ECO:0000256" key="4">
    <source>
        <dbReference type="ARBA" id="ARBA00023136"/>
    </source>
</evidence>
<dbReference type="PANTHER" id="PTHR10736:SF4">
    <property type="entry name" value="BESTROPHIN-1"/>
    <property type="match status" value="1"/>
</dbReference>
<evidence type="ECO:0000256" key="3">
    <source>
        <dbReference type="ARBA" id="ARBA00022989"/>
    </source>
</evidence>
<evidence type="ECO:0000313" key="10">
    <source>
        <dbReference type="Proteomes" id="UP000830375"/>
    </source>
</evidence>
<feature type="transmembrane region" description="Helical" evidence="8">
    <location>
        <begin position="75"/>
        <end position="94"/>
    </location>
</feature>
<accession>A0ABQ8LD45</accession>
<evidence type="ECO:0000256" key="6">
    <source>
        <dbReference type="ARBA" id="ARBA00034769"/>
    </source>
</evidence>
<evidence type="ECO:0000256" key="7">
    <source>
        <dbReference type="SAM" id="MobiDB-lite"/>
    </source>
</evidence>
<organism evidence="9 10">
    <name type="scientific">Labeo rohita</name>
    <name type="common">Indian major carp</name>
    <name type="synonym">Cyprinus rohita</name>
    <dbReference type="NCBI Taxonomy" id="84645"/>
    <lineage>
        <taxon>Eukaryota</taxon>
        <taxon>Metazoa</taxon>
        <taxon>Chordata</taxon>
        <taxon>Craniata</taxon>
        <taxon>Vertebrata</taxon>
        <taxon>Euteleostomi</taxon>
        <taxon>Actinopterygii</taxon>
        <taxon>Neopterygii</taxon>
        <taxon>Teleostei</taxon>
        <taxon>Ostariophysi</taxon>
        <taxon>Cypriniformes</taxon>
        <taxon>Cyprinidae</taxon>
        <taxon>Labeoninae</taxon>
        <taxon>Labeonini</taxon>
        <taxon>Labeo</taxon>
    </lineage>
</organism>
<dbReference type="Proteomes" id="UP000830375">
    <property type="component" value="Unassembled WGS sequence"/>
</dbReference>
<dbReference type="InterPro" id="IPR021134">
    <property type="entry name" value="Bestrophin-like"/>
</dbReference>
<comment type="subcellular location">
    <subcellularLocation>
        <location evidence="1">Membrane</location>
    </subcellularLocation>
</comment>
<feature type="compositionally biased region" description="Low complexity" evidence="7">
    <location>
        <begin position="971"/>
        <end position="990"/>
    </location>
</feature>
<keyword evidence="2 8" id="KW-0812">Transmembrane</keyword>
<dbReference type="PANTHER" id="PTHR10736">
    <property type="entry name" value="BESTROPHIN"/>
    <property type="match status" value="1"/>
</dbReference>
<proteinExistence type="inferred from homology"/>
<evidence type="ECO:0000256" key="1">
    <source>
        <dbReference type="ARBA" id="ARBA00004370"/>
    </source>
</evidence>
<name>A0ABQ8LD45_LABRO</name>
<keyword evidence="10" id="KW-1185">Reference proteome</keyword>
<feature type="transmembrane region" description="Helical" evidence="8">
    <location>
        <begin position="31"/>
        <end position="54"/>
    </location>
</feature>
<protein>
    <submittedName>
        <fullName evidence="9">Bestrophin-1</fullName>
    </submittedName>
</protein>
<feature type="region of interest" description="Disordered" evidence="7">
    <location>
        <begin position="479"/>
        <end position="538"/>
    </location>
</feature>
<comment type="similarity">
    <text evidence="6">Belongs to the anion channel-forming bestrophin (TC 1.A.46) family. Calcium-sensitive chloride channel subfamily.</text>
</comment>
<feature type="region of interest" description="Disordered" evidence="7">
    <location>
        <begin position="968"/>
        <end position="992"/>
    </location>
</feature>
<comment type="catalytic activity">
    <reaction evidence="5">
        <text>chloride(in) = chloride(out)</text>
        <dbReference type="Rhea" id="RHEA:29823"/>
        <dbReference type="ChEBI" id="CHEBI:17996"/>
    </reaction>
</comment>
<keyword evidence="4 8" id="KW-0472">Membrane</keyword>
<evidence type="ECO:0000256" key="2">
    <source>
        <dbReference type="ARBA" id="ARBA00022692"/>
    </source>
</evidence>
<evidence type="ECO:0000256" key="5">
    <source>
        <dbReference type="ARBA" id="ARBA00024167"/>
    </source>
</evidence>
<reference evidence="9 10" key="1">
    <citation type="submission" date="2022-01" db="EMBL/GenBank/DDBJ databases">
        <title>A high-quality chromosome-level genome assembly of rohu carp, Labeo rohita.</title>
        <authorList>
            <person name="Arick M.A. II"/>
            <person name="Hsu C.-Y."/>
            <person name="Magbanua Z."/>
            <person name="Pechanova O."/>
            <person name="Grover C."/>
            <person name="Miller E."/>
            <person name="Thrash A."/>
            <person name="Ezzel L."/>
            <person name="Alam S."/>
            <person name="Benzie J."/>
            <person name="Hamilton M."/>
            <person name="Karsi A."/>
            <person name="Lawrence M.L."/>
            <person name="Peterson D.G."/>
        </authorList>
    </citation>
    <scope>NUCLEOTIDE SEQUENCE [LARGE SCALE GENOMIC DNA]</scope>
    <source>
        <strain evidence="10">BAU-BD-2019</strain>
        <tissue evidence="9">Blood</tissue>
    </source>
</reference>
<dbReference type="EMBL" id="JACTAM010000025">
    <property type="protein sequence ID" value="KAI2648620.1"/>
    <property type="molecule type" value="Genomic_DNA"/>
</dbReference>
<dbReference type="InterPro" id="IPR000615">
    <property type="entry name" value="Bestrophin"/>
</dbReference>
<dbReference type="Pfam" id="PF01062">
    <property type="entry name" value="Bestrophin"/>
    <property type="match status" value="1"/>
</dbReference>
<keyword evidence="3 8" id="KW-1133">Transmembrane helix</keyword>
<feature type="region of interest" description="Disordered" evidence="7">
    <location>
        <begin position="875"/>
        <end position="894"/>
    </location>
</feature>
<comment type="caution">
    <text evidence="9">The sequence shown here is derived from an EMBL/GenBank/DDBJ whole genome shotgun (WGS) entry which is preliminary data.</text>
</comment>
<evidence type="ECO:0000256" key="8">
    <source>
        <dbReference type="SAM" id="Phobius"/>
    </source>
</evidence>
<feature type="transmembrane region" description="Helical" evidence="8">
    <location>
        <begin position="235"/>
        <end position="257"/>
    </location>
</feature>
<sequence length="1056" mass="115349">MTVTYSRRVADARLGTFYRLLLRWKGSIYKLLYRELLIFTVMYSTISIMYRCILTEEQRRMFEKLSMYCDQYAQLIPVSFVLGFYVTLVVSRWWGQFESVPWPDRLSALVSGHVRGADEGARLVRRSLMRYANLSGILIYRSVSTAVYKRFPTMSHLVQAGLMTAEELRQLEELPSPHNKFWVPCMWFVSLAMRARSEGRINNDVAMTAILNELNTLRSQCMRLYGYDWVSLPLVYTQVVTVAVYSFFLACLIGRQFLDPAQGYPGHNLDFYLPVFTLLQFFFYVGWLKVAEQLINPFGEDDDDFETNWLVDRNLQVSLLSVDEMYDLVPLVERDKYWDESEPQPPYTAASAEHRKPSFMGSALDISVPKEEMEFQHNLEQIKEHEEANHSTPFLGSLSRILGVQSPNFPRSTPTSRVSLLRRRPRAPFSRFPLYLHPESSPMPSHSRNVDMEDAFSSMPLYERPGFYSCPQTPIHCVPPPIPRPRPRRAHGDSSSSLAHPLVGSQVLAPPDTPAPPSSAFPWVGEDGEHSGPAFSFPDPVPELLPKVWPSQGLPSRRPLPLRLSLDTSPSPSTPERVFSFTPPSWPQAQISTASSGSVNAITTTNSNSNLCNGVANNPWPISRSTTASTANPDPVPELLPRVSRVACLHDSLWTCPRSLAKPERMFSSSLHFNSKLRSTAPVQGAKSTTASTANPVSPSLMATQQTANQHNSANDSGISLAKGDLLGAVPISRSTTASTANPVSPSLMVTQQTANQHNSVKDSGISLAEGDLLGAVPIPSAQASWQPISHSPSLMATQQSANQHNSVKDSGISLAEGDLLGAVPISRSTTASTANPVSPSLMVTQQIANQHNSVKDSNILLAKRDLLGAAPISRSTTASTANPVSPSPMTTQQTLLSLAERVSRSTTVGTANPVSPSLMATQQTANQHNSANDSVISLAERGLLGAMLRCLSLSWVSVNAANKTYPVSRSTTASSGSVNANTTTNSNSNLCNGLANNPWPISRITTASTANPISPSPVATQQTANQHNSVNNSGISLAQGDLLGAMVKNEGTALS</sequence>
<gene>
    <name evidence="9" type="ORF">H4Q32_018769</name>
</gene>
<evidence type="ECO:0000313" key="9">
    <source>
        <dbReference type="EMBL" id="KAI2648620.1"/>
    </source>
</evidence>
<feature type="transmembrane region" description="Helical" evidence="8">
    <location>
        <begin position="269"/>
        <end position="287"/>
    </location>
</feature>